<gene>
    <name evidence="1" type="ORF">AP3564_18390</name>
    <name evidence="2" type="ORF">AZI98_09490</name>
</gene>
<proteinExistence type="predicted"/>
<dbReference type="InterPro" id="IPR038705">
    <property type="entry name" value="YabP_sf"/>
</dbReference>
<dbReference type="KEGG" id="apak:AP3564_18390"/>
<evidence type="ECO:0000313" key="4">
    <source>
        <dbReference type="Proteomes" id="UP000214606"/>
    </source>
</evidence>
<dbReference type="InterPro" id="IPR022476">
    <property type="entry name" value="Spore_YabP/YqfC"/>
</dbReference>
<dbReference type="RefSeq" id="WP_063388039.1">
    <property type="nucleotide sequence ID" value="NZ_CP017703.1"/>
</dbReference>
<dbReference type="EMBL" id="LWBR01000024">
    <property type="protein sequence ID" value="KZN96279.1"/>
    <property type="molecule type" value="Genomic_DNA"/>
</dbReference>
<name>A0A165XPZ9_9BACI</name>
<dbReference type="Proteomes" id="UP000076476">
    <property type="component" value="Unassembled WGS sequence"/>
</dbReference>
<protein>
    <submittedName>
        <fullName evidence="2">Sporulation protein YqfC</fullName>
    </submittedName>
</protein>
<dbReference type="STRING" id="33936.AZI98_09490"/>
<reference evidence="1 4" key="2">
    <citation type="submission" date="2016-10" db="EMBL/GenBank/DDBJ databases">
        <title>The whole genome sequencing and assembly of Aeribacillus pallidus KCTC3564 strain.</title>
        <authorList>
            <person name="Lee Y.-J."/>
            <person name="Park M.-K."/>
            <person name="Yi H."/>
            <person name="Bahn Y.-S."/>
            <person name="Kim J.F."/>
            <person name="Lee D.-W."/>
        </authorList>
    </citation>
    <scope>NUCLEOTIDE SEQUENCE [LARGE SCALE GENOMIC DNA]</scope>
    <source>
        <strain evidence="1 4">KCTC3564</strain>
    </source>
</reference>
<reference evidence="2 3" key="1">
    <citation type="submission" date="2016-04" db="EMBL/GenBank/DDBJ databases">
        <title>Draft genome sequence of Aeribacillus pallidus 8m3 from petroleum reservoir.</title>
        <authorList>
            <person name="Poltaraus A.B."/>
            <person name="Nazina T.N."/>
            <person name="Tourova T.P."/>
            <person name="Malakho S.M."/>
            <person name="Korshunova A.V."/>
            <person name="Sokolova D.S."/>
        </authorList>
    </citation>
    <scope>NUCLEOTIDE SEQUENCE [LARGE SCALE GENOMIC DNA]</scope>
    <source>
        <strain evidence="2 3">8m3</strain>
    </source>
</reference>
<dbReference type="OrthoDB" id="2989236at2"/>
<dbReference type="Pfam" id="PF07873">
    <property type="entry name" value="YabP"/>
    <property type="match status" value="1"/>
</dbReference>
<evidence type="ECO:0000313" key="1">
    <source>
        <dbReference type="EMBL" id="ASS91959.1"/>
    </source>
</evidence>
<evidence type="ECO:0000313" key="2">
    <source>
        <dbReference type="EMBL" id="KZN96279.1"/>
    </source>
</evidence>
<dbReference type="Gene3D" id="2.60.40.2000">
    <property type="match status" value="1"/>
</dbReference>
<accession>A0A164AZ33</accession>
<dbReference type="Proteomes" id="UP000214606">
    <property type="component" value="Chromosome"/>
</dbReference>
<sequence>MGKKWHQRIKSILTEGLQIPADVMMDLPRVTMIGTLHIYIENHKGLLSFTDKEIRVLLQQGQMLIKGSDFVMKAILPEELLVEGKIEQVLYIDQ</sequence>
<dbReference type="InterPro" id="IPR022477">
    <property type="entry name" value="Spore_YqfC"/>
</dbReference>
<keyword evidence="3" id="KW-1185">Reference proteome</keyword>
<accession>A0A165XPZ9</accession>
<dbReference type="NCBIfam" id="TIGR02856">
    <property type="entry name" value="spore_yqfC"/>
    <property type="match status" value="1"/>
</dbReference>
<evidence type="ECO:0000313" key="3">
    <source>
        <dbReference type="Proteomes" id="UP000076476"/>
    </source>
</evidence>
<dbReference type="GeneID" id="301126884"/>
<organism evidence="2 3">
    <name type="scientific">Aeribacillus pallidus</name>
    <dbReference type="NCBI Taxonomy" id="33936"/>
    <lineage>
        <taxon>Bacteria</taxon>
        <taxon>Bacillati</taxon>
        <taxon>Bacillota</taxon>
        <taxon>Bacilli</taxon>
        <taxon>Bacillales</taxon>
        <taxon>Bacillaceae</taxon>
        <taxon>Aeribacillus</taxon>
    </lineage>
</organism>
<dbReference type="EMBL" id="CP017703">
    <property type="protein sequence ID" value="ASS91959.1"/>
    <property type="molecule type" value="Genomic_DNA"/>
</dbReference>
<dbReference type="AlphaFoldDB" id="A0A165XPZ9"/>